<evidence type="ECO:0000256" key="5">
    <source>
        <dbReference type="ARBA" id="ARBA00023136"/>
    </source>
</evidence>
<feature type="transmembrane region" description="Helical" evidence="6">
    <location>
        <begin position="352"/>
        <end position="373"/>
    </location>
</feature>
<feature type="transmembrane region" description="Helical" evidence="6">
    <location>
        <begin position="277"/>
        <end position="299"/>
    </location>
</feature>
<feature type="transmembrane region" description="Helical" evidence="6">
    <location>
        <begin position="172"/>
        <end position="189"/>
    </location>
</feature>
<feature type="transmembrane region" description="Helical" evidence="6">
    <location>
        <begin position="254"/>
        <end position="271"/>
    </location>
</feature>
<comment type="caution">
    <text evidence="7">The sequence shown here is derived from an EMBL/GenBank/DDBJ whole genome shotgun (WGS) entry which is preliminary data.</text>
</comment>
<evidence type="ECO:0000256" key="6">
    <source>
        <dbReference type="SAM" id="Phobius"/>
    </source>
</evidence>
<comment type="subcellular location">
    <subcellularLocation>
        <location evidence="1">Cell membrane</location>
        <topology evidence="1">Multi-pass membrane protein</topology>
    </subcellularLocation>
</comment>
<dbReference type="Pfam" id="PF01943">
    <property type="entry name" value="Polysacc_synt"/>
    <property type="match status" value="1"/>
</dbReference>
<evidence type="ECO:0008006" key="9">
    <source>
        <dbReference type="Google" id="ProtNLM"/>
    </source>
</evidence>
<evidence type="ECO:0000256" key="1">
    <source>
        <dbReference type="ARBA" id="ARBA00004651"/>
    </source>
</evidence>
<keyword evidence="5 6" id="KW-0472">Membrane</keyword>
<keyword evidence="4 6" id="KW-1133">Transmembrane helix</keyword>
<feature type="transmembrane region" description="Helical" evidence="6">
    <location>
        <begin position="128"/>
        <end position="151"/>
    </location>
</feature>
<keyword evidence="3 6" id="KW-0812">Transmembrane</keyword>
<evidence type="ECO:0000256" key="4">
    <source>
        <dbReference type="ARBA" id="ARBA00022989"/>
    </source>
</evidence>
<evidence type="ECO:0000313" key="7">
    <source>
        <dbReference type="EMBL" id="MCX2975350.1"/>
    </source>
</evidence>
<proteinExistence type="predicted"/>
<feature type="transmembrane region" description="Helical" evidence="6">
    <location>
        <begin position="195"/>
        <end position="214"/>
    </location>
</feature>
<protein>
    <recommendedName>
        <fullName evidence="9">Polysaccharide biosynthesis protein</fullName>
    </recommendedName>
</protein>
<gene>
    <name evidence="7" type="ORF">EYC87_17350</name>
</gene>
<keyword evidence="2" id="KW-1003">Cell membrane</keyword>
<evidence type="ECO:0000256" key="2">
    <source>
        <dbReference type="ARBA" id="ARBA00022475"/>
    </source>
</evidence>
<name>A0ABT3T0F7_9GAMM</name>
<organism evidence="7 8">
    <name type="scientific">Candidatus Seongchinamella marina</name>
    <dbReference type="NCBI Taxonomy" id="2518990"/>
    <lineage>
        <taxon>Bacteria</taxon>
        <taxon>Pseudomonadati</taxon>
        <taxon>Pseudomonadota</taxon>
        <taxon>Gammaproteobacteria</taxon>
        <taxon>Cellvibrionales</taxon>
        <taxon>Halieaceae</taxon>
        <taxon>Seongchinamella</taxon>
    </lineage>
</organism>
<dbReference type="Proteomes" id="UP001143307">
    <property type="component" value="Unassembled WGS sequence"/>
</dbReference>
<evidence type="ECO:0000256" key="3">
    <source>
        <dbReference type="ARBA" id="ARBA00022692"/>
    </source>
</evidence>
<feature type="transmembrane region" description="Helical" evidence="6">
    <location>
        <begin position="21"/>
        <end position="40"/>
    </location>
</feature>
<feature type="transmembrane region" description="Helical" evidence="6">
    <location>
        <begin position="311"/>
        <end position="332"/>
    </location>
</feature>
<sequence length="448" mass="48021">MFLLMKAYLSDQGLSPTLLRALLGSAGIRTAGMGLSFLVGVQLARALGVEGYGIYGLAMSIISIAMTFAAFGLPQLVTRESARAYTNNDWAGLYALLRWCSRTVCLLALPAATVGIIAAYWQKDSSGITLLYAVVAGLLIVILTPLANIYGSALRGLQHIVKGQLPEAIFRPLFYSLFLYVGVVSYPSAVGPQGAMALQVLAVALSALVAYFLLQRVLPKVSPLDVTHAQSAQWFQGAWPMALTEAMRVVQGNLPILVLGVLASTYLVGIYRVGSSVYLLLTFPLTLINIVFSPIFAQLHSAQEQHKLQQLLGLASLAMVLGVFLLTLPFIFFGEDILGFLFGDEFREANSILLVLGGGAIVGSFFGPGATLLNMTGHERLVTRSLGFSLLVFFVIAPPLVAMTDAEGAAIASSIVFIAWNAVMFFRARRVLSLDSSVIGGLKFGWRS</sequence>
<dbReference type="InterPro" id="IPR002797">
    <property type="entry name" value="Polysacc_synth"/>
</dbReference>
<dbReference type="PANTHER" id="PTHR30250">
    <property type="entry name" value="PST FAMILY PREDICTED COLANIC ACID TRANSPORTER"/>
    <property type="match status" value="1"/>
</dbReference>
<dbReference type="EMBL" id="SHNP01000007">
    <property type="protein sequence ID" value="MCX2975350.1"/>
    <property type="molecule type" value="Genomic_DNA"/>
</dbReference>
<feature type="transmembrane region" description="Helical" evidence="6">
    <location>
        <begin position="385"/>
        <end position="402"/>
    </location>
</feature>
<keyword evidence="8" id="KW-1185">Reference proteome</keyword>
<reference evidence="7" key="1">
    <citation type="submission" date="2019-02" db="EMBL/GenBank/DDBJ databases">
        <authorList>
            <person name="Li S.-H."/>
        </authorList>
    </citation>
    <scope>NUCLEOTIDE SEQUENCE</scope>
    <source>
        <strain evidence="7">IMCC8485</strain>
    </source>
</reference>
<dbReference type="InterPro" id="IPR050833">
    <property type="entry name" value="Poly_Biosynth_Transport"/>
</dbReference>
<feature type="transmembrane region" description="Helical" evidence="6">
    <location>
        <begin position="52"/>
        <end position="73"/>
    </location>
</feature>
<accession>A0ABT3T0F7</accession>
<dbReference type="PANTHER" id="PTHR30250:SF11">
    <property type="entry name" value="O-ANTIGEN TRANSPORTER-RELATED"/>
    <property type="match status" value="1"/>
</dbReference>
<feature type="transmembrane region" description="Helical" evidence="6">
    <location>
        <begin position="408"/>
        <end position="426"/>
    </location>
</feature>
<feature type="transmembrane region" description="Helical" evidence="6">
    <location>
        <begin position="104"/>
        <end position="122"/>
    </location>
</feature>
<evidence type="ECO:0000313" key="8">
    <source>
        <dbReference type="Proteomes" id="UP001143307"/>
    </source>
</evidence>